<reference evidence="2" key="2">
    <citation type="journal article" date="2024" name="Plant">
        <title>Genomic evolution and insights into agronomic trait innovations of Sesamum species.</title>
        <authorList>
            <person name="Miao H."/>
            <person name="Wang L."/>
            <person name="Qu L."/>
            <person name="Liu H."/>
            <person name="Sun Y."/>
            <person name="Le M."/>
            <person name="Wang Q."/>
            <person name="Wei S."/>
            <person name="Zheng Y."/>
            <person name="Lin W."/>
            <person name="Duan Y."/>
            <person name="Cao H."/>
            <person name="Xiong S."/>
            <person name="Wang X."/>
            <person name="Wei L."/>
            <person name="Li C."/>
            <person name="Ma Q."/>
            <person name="Ju M."/>
            <person name="Zhao R."/>
            <person name="Li G."/>
            <person name="Mu C."/>
            <person name="Tian Q."/>
            <person name="Mei H."/>
            <person name="Zhang T."/>
            <person name="Gao T."/>
            <person name="Zhang H."/>
        </authorList>
    </citation>
    <scope>NUCLEOTIDE SEQUENCE</scope>
    <source>
        <strain evidence="2">G01</strain>
    </source>
</reference>
<dbReference type="InterPro" id="IPR001563">
    <property type="entry name" value="Peptidase_S10"/>
</dbReference>
<evidence type="ECO:0000256" key="1">
    <source>
        <dbReference type="ARBA" id="ARBA00009431"/>
    </source>
</evidence>
<sequence>MFGLPIHGPMKSLFKELLMFVSGDHDLVAPHISTEKWIESLEVPIKSDWRPWFVEGQIGGLVLSLLASYN</sequence>
<dbReference type="Pfam" id="PF00450">
    <property type="entry name" value="Peptidase_S10"/>
    <property type="match status" value="1"/>
</dbReference>
<dbReference type="GO" id="GO:0006508">
    <property type="term" value="P:proteolysis"/>
    <property type="evidence" value="ECO:0007669"/>
    <property type="project" value="InterPro"/>
</dbReference>
<dbReference type="SUPFAM" id="SSF53474">
    <property type="entry name" value="alpha/beta-Hydrolases"/>
    <property type="match status" value="1"/>
</dbReference>
<dbReference type="InterPro" id="IPR029058">
    <property type="entry name" value="AB_hydrolase_fold"/>
</dbReference>
<dbReference type="GO" id="GO:0004185">
    <property type="term" value="F:serine-type carboxypeptidase activity"/>
    <property type="evidence" value="ECO:0007669"/>
    <property type="project" value="InterPro"/>
</dbReference>
<proteinExistence type="inferred from homology"/>
<gene>
    <name evidence="2" type="ORF">Sangu_0834300</name>
</gene>
<dbReference type="EMBL" id="JACGWK010000004">
    <property type="protein sequence ID" value="KAL0359849.1"/>
    <property type="molecule type" value="Genomic_DNA"/>
</dbReference>
<reference evidence="2" key="1">
    <citation type="submission" date="2020-06" db="EMBL/GenBank/DDBJ databases">
        <authorList>
            <person name="Li T."/>
            <person name="Hu X."/>
            <person name="Zhang T."/>
            <person name="Song X."/>
            <person name="Zhang H."/>
            <person name="Dai N."/>
            <person name="Sheng W."/>
            <person name="Hou X."/>
            <person name="Wei L."/>
        </authorList>
    </citation>
    <scope>NUCLEOTIDE SEQUENCE</scope>
    <source>
        <strain evidence="2">G01</strain>
        <tissue evidence="2">Leaf</tissue>
    </source>
</reference>
<comment type="similarity">
    <text evidence="1">Belongs to the peptidase S10 family.</text>
</comment>
<dbReference type="AlphaFoldDB" id="A0AAW2PWJ2"/>
<organism evidence="2">
    <name type="scientific">Sesamum angustifolium</name>
    <dbReference type="NCBI Taxonomy" id="2727405"/>
    <lineage>
        <taxon>Eukaryota</taxon>
        <taxon>Viridiplantae</taxon>
        <taxon>Streptophyta</taxon>
        <taxon>Embryophyta</taxon>
        <taxon>Tracheophyta</taxon>
        <taxon>Spermatophyta</taxon>
        <taxon>Magnoliopsida</taxon>
        <taxon>eudicotyledons</taxon>
        <taxon>Gunneridae</taxon>
        <taxon>Pentapetalae</taxon>
        <taxon>asterids</taxon>
        <taxon>lamiids</taxon>
        <taxon>Lamiales</taxon>
        <taxon>Pedaliaceae</taxon>
        <taxon>Sesamum</taxon>
    </lineage>
</organism>
<accession>A0AAW2PWJ2</accession>
<comment type="caution">
    <text evidence="2">The sequence shown here is derived from an EMBL/GenBank/DDBJ whole genome shotgun (WGS) entry which is preliminary data.</text>
</comment>
<name>A0AAW2PWJ2_9LAMI</name>
<evidence type="ECO:0000313" key="2">
    <source>
        <dbReference type="EMBL" id="KAL0359849.1"/>
    </source>
</evidence>
<dbReference type="Gene3D" id="3.40.50.11320">
    <property type="match status" value="1"/>
</dbReference>
<protein>
    <submittedName>
        <fullName evidence="2">Uncharacterized protein</fullName>
    </submittedName>
</protein>